<dbReference type="EMBL" id="JNHN01000175">
    <property type="protein sequence ID" value="KDS49650.1"/>
    <property type="molecule type" value="Genomic_DNA"/>
</dbReference>
<dbReference type="InterPro" id="IPR017853">
    <property type="entry name" value="GH"/>
</dbReference>
<sequence>MKIIVQRENLVLWHLICFSVLLAFTACSDNKEEFQEYLTPASGSEAIFEQGFSFAEAASSQSVSFEAGYQWTAELSGEDIGWGSINPAKGLSGKATIMVSVAKNETGIARTAQLNIISGSKREEISVTQAANAIAIPAGLSYTPVVPDADQSLVITFKADTKSALYEYKGDVYVHIGVVSEGRWQFVPAEWAENKDKCKMTLSEANIWSITLSPNIREWFGSGKTPVNQLGIVIRSADGSKKGIDTDSFIAVTDTKYEGFVPGEIKTAAVPADMVEGINIMDNSTVTLVLYDKDVNGNHKDFAHVVGDFNNWTLSNDEKSQMYRDDASGCWWITLAGLDAGKEYAFQYYVGTKEGEVIHLADAYTEKILDPDNDKDISASTYNENLVYPKGGVGIVSTFKIQKDSYNWKYNDFKIANPKQLVIYELHLRDFTATSDINGAMGKLSYLKEMGVNAIELMPVQEFDGNDSWGYNPCFFFAMDKAYGTKTMYKQFIDACHEAGMAVILDVVYNHATGNNPLAKLYWDGDKTAKNNPYFNVEAPHPYSVFHDFNHESPLVRKFVKRNLQFLLKEYKVDGFRFDLTKGFTQTSCTESTASNYDAGRIAVLKDYNAAIKEVKKDSYVILEHFCDSKEENELAADGMHLWRNLNNAYCQSAMGYAENSSFSSLYEKNTAWVGFMESHDEERTAYKQSQWGDGVLKTDLDARMNQLALNTTFFLTVPGPKMVWQFGEMGYDISIEENGRTGRKPLHWEYLDNADRKGLHDVYAALMKLRNAHPELFDANATLTWKVETSDWDNGRTLLVKSITGKQLVVVGNFTHPATDIVFPATPGNWTNYFTGKSETVNKQVNVPAHGYVVYTNF</sequence>
<evidence type="ECO:0000256" key="1">
    <source>
        <dbReference type="ARBA" id="ARBA00008061"/>
    </source>
</evidence>
<dbReference type="PANTHER" id="PTHR43002">
    <property type="entry name" value="GLYCOGEN DEBRANCHING ENZYME"/>
    <property type="match status" value="1"/>
</dbReference>
<dbReference type="InterPro" id="IPR006047">
    <property type="entry name" value="GH13_cat_dom"/>
</dbReference>
<evidence type="ECO:0000313" key="3">
    <source>
        <dbReference type="EMBL" id="KDS49650.1"/>
    </source>
</evidence>
<dbReference type="PROSITE" id="PS51257">
    <property type="entry name" value="PROKAR_LIPOPROTEIN"/>
    <property type="match status" value="1"/>
</dbReference>
<dbReference type="InterPro" id="IPR013783">
    <property type="entry name" value="Ig-like_fold"/>
</dbReference>
<dbReference type="InterPro" id="IPR024361">
    <property type="entry name" value="BACON"/>
</dbReference>
<dbReference type="Gene3D" id="2.60.40.10">
    <property type="entry name" value="Immunoglobulins"/>
    <property type="match status" value="2"/>
</dbReference>
<dbReference type="Pfam" id="PF00128">
    <property type="entry name" value="Alpha-amylase"/>
    <property type="match status" value="2"/>
</dbReference>
<feature type="domain" description="Glycosyl hydrolase family 13 catalytic" evidence="2">
    <location>
        <begin position="425"/>
        <end position="756"/>
    </location>
</feature>
<accession>A0A078S006</accession>
<dbReference type="SUPFAM" id="SSF81296">
    <property type="entry name" value="E set domains"/>
    <property type="match status" value="1"/>
</dbReference>
<proteinExistence type="inferred from homology"/>
<protein>
    <submittedName>
        <fullName evidence="3">Alpha amylase, catalytic domain protein</fullName>
    </submittedName>
</protein>
<dbReference type="RefSeq" id="WP_039163071.1">
    <property type="nucleotide sequence ID" value="NZ_JNHN01000175.1"/>
</dbReference>
<dbReference type="CDD" id="cd14948">
    <property type="entry name" value="BACON"/>
    <property type="match status" value="1"/>
</dbReference>
<dbReference type="SUPFAM" id="SSF51445">
    <property type="entry name" value="(Trans)glycosidases"/>
    <property type="match status" value="1"/>
</dbReference>
<comment type="similarity">
    <text evidence="1">Belongs to the glycosyl hydrolase 13 family.</text>
</comment>
<name>A0A078S006_BACUN</name>
<dbReference type="AlphaFoldDB" id="A0A078S006"/>
<dbReference type="GO" id="GO:0005975">
    <property type="term" value="P:carbohydrate metabolic process"/>
    <property type="evidence" value="ECO:0007669"/>
    <property type="project" value="InterPro"/>
</dbReference>
<comment type="caution">
    <text evidence="3">The sequence shown here is derived from an EMBL/GenBank/DDBJ whole genome shotgun (WGS) entry which is preliminary data.</text>
</comment>
<dbReference type="Gene3D" id="3.20.20.80">
    <property type="entry name" value="Glycosidases"/>
    <property type="match status" value="1"/>
</dbReference>
<reference evidence="3 4" key="1">
    <citation type="submission" date="2014-04" db="EMBL/GenBank/DDBJ databases">
        <authorList>
            <person name="Sears C."/>
            <person name="Carroll K."/>
            <person name="Sack B.R."/>
            <person name="Qadri F."/>
            <person name="Myers L.L."/>
            <person name="Chung G.-T."/>
            <person name="Escheverria P."/>
            <person name="Fraser C.M."/>
            <person name="Sadzewicz L."/>
            <person name="Shefchek K.A."/>
            <person name="Tallon L."/>
            <person name="Das S.P."/>
            <person name="Daugherty S."/>
            <person name="Mongodin E.F."/>
        </authorList>
    </citation>
    <scope>NUCLEOTIDE SEQUENCE [LARGE SCALE GENOMIC DNA]</scope>
    <source>
        <strain evidence="3 4">3978 T3 ii</strain>
    </source>
</reference>
<dbReference type="PATRIC" id="fig|1339349.3.peg.2907"/>
<dbReference type="Proteomes" id="UP000028013">
    <property type="component" value="Unassembled WGS sequence"/>
</dbReference>
<evidence type="ECO:0000259" key="2">
    <source>
        <dbReference type="SMART" id="SM00642"/>
    </source>
</evidence>
<organism evidence="3 4">
    <name type="scientific">Bacteroides uniformis str. 3978 T3 ii</name>
    <dbReference type="NCBI Taxonomy" id="1339349"/>
    <lineage>
        <taxon>Bacteria</taxon>
        <taxon>Pseudomonadati</taxon>
        <taxon>Bacteroidota</taxon>
        <taxon>Bacteroidia</taxon>
        <taxon>Bacteroidales</taxon>
        <taxon>Bacteroidaceae</taxon>
        <taxon>Bacteroides</taxon>
    </lineage>
</organism>
<evidence type="ECO:0000313" key="4">
    <source>
        <dbReference type="Proteomes" id="UP000028013"/>
    </source>
</evidence>
<gene>
    <name evidence="3" type="ORF">M094_1754</name>
</gene>
<dbReference type="SMART" id="SM00642">
    <property type="entry name" value="Aamy"/>
    <property type="match status" value="1"/>
</dbReference>
<dbReference type="Pfam" id="PF19190">
    <property type="entry name" value="BACON_2"/>
    <property type="match status" value="1"/>
</dbReference>
<dbReference type="InterPro" id="IPR014756">
    <property type="entry name" value="Ig_E-set"/>
</dbReference>
<dbReference type="CDD" id="cd11350">
    <property type="entry name" value="AmyAc_4"/>
    <property type="match status" value="1"/>
</dbReference>